<evidence type="ECO:0000256" key="4">
    <source>
        <dbReference type="ARBA" id="ARBA00022741"/>
    </source>
</evidence>
<keyword evidence="11" id="KW-1185">Reference proteome</keyword>
<dbReference type="InterPro" id="IPR042108">
    <property type="entry name" value="GTPase_HflX_N_sf"/>
</dbReference>
<evidence type="ECO:0000256" key="2">
    <source>
        <dbReference type="ARBA" id="ARBA00022490"/>
    </source>
</evidence>
<dbReference type="PROSITE" id="PS51705">
    <property type="entry name" value="G_HFLX"/>
    <property type="match status" value="1"/>
</dbReference>
<keyword evidence="7" id="KW-0175">Coiled coil</keyword>
<feature type="region of interest" description="Disordered" evidence="8">
    <location>
        <begin position="37"/>
        <end position="61"/>
    </location>
</feature>
<dbReference type="InterPro" id="IPR016496">
    <property type="entry name" value="GTPase_HflX"/>
</dbReference>
<dbReference type="InterPro" id="IPR032305">
    <property type="entry name" value="GTP-bd_M"/>
</dbReference>
<dbReference type="GO" id="GO:0043022">
    <property type="term" value="F:ribosome binding"/>
    <property type="evidence" value="ECO:0007669"/>
    <property type="project" value="TreeGrafter"/>
</dbReference>
<keyword evidence="3" id="KW-0479">Metal-binding</keyword>
<keyword evidence="2" id="KW-0963">Cytoplasm</keyword>
<sequence length="536" mass="59158">MQHTHSRFLLPHLCPPRALAQQRQGEKAHSRMLARRLQAHGSETLGEAPLPLEKDREEKPDWRTELSGLAATLRQDEGDGADELPEAELGVERAYLAGVQLKRHGNRDRFALSITDSLEELRRLAQTAGLQVVGQTFQALEAPHPRTYLGTGKLAELAAELGELKPDTVIFDDELTPGQLRNLEKQLAPCRVADRAALVIDIFSQAAKTKEGQLQVHLAQLDYQLPRLTRMWTHLERQAGGRTRGMGEKQIEVDKRLLRLRMAQLRRQIEEVRRHRKQYRERRADQLLPVISLVGYTNAGKSTLLNRLTAAGVLAEDKLFATLDPTTRRLSLPSGKEVLLTDTVGFIQKLPTQLIAAFQATLEEIESSTLLMHIVDVSHPNAPAQSASVLSVLAELGVDHLPLVTVWNKIDAVAAPETVRAVASAREGDGTVCISAATGEGMDGMLTLLDRYIATLLLPVRCMLPFSQGDLLAELRSSGVVTQLAWTEHGTLVEARVPPTLQGRVAQYAVEEEEFRDILDTATFVERPGAGTDTSV</sequence>
<proteinExistence type="inferred from homology"/>
<dbReference type="AlphaFoldDB" id="A0AAW1RJM1"/>
<dbReference type="Pfam" id="PF01926">
    <property type="entry name" value="MMR_HSR1"/>
    <property type="match status" value="1"/>
</dbReference>
<dbReference type="GO" id="GO:0046872">
    <property type="term" value="F:metal ion binding"/>
    <property type="evidence" value="ECO:0007669"/>
    <property type="project" value="UniProtKB-KW"/>
</dbReference>
<dbReference type="GO" id="GO:0005737">
    <property type="term" value="C:cytoplasm"/>
    <property type="evidence" value="ECO:0007669"/>
    <property type="project" value="UniProtKB-SubCell"/>
</dbReference>
<evidence type="ECO:0000256" key="1">
    <source>
        <dbReference type="ARBA" id="ARBA00004496"/>
    </source>
</evidence>
<dbReference type="Gene3D" id="6.10.250.2860">
    <property type="match status" value="1"/>
</dbReference>
<dbReference type="Gene3D" id="3.40.50.11060">
    <property type="entry name" value="GTPase HflX, N-terminal domain"/>
    <property type="match status" value="1"/>
</dbReference>
<dbReference type="GO" id="GO:0005525">
    <property type="term" value="F:GTP binding"/>
    <property type="evidence" value="ECO:0007669"/>
    <property type="project" value="UniProtKB-KW"/>
</dbReference>
<feature type="coiled-coil region" evidence="7">
    <location>
        <begin position="248"/>
        <end position="282"/>
    </location>
</feature>
<evidence type="ECO:0000256" key="3">
    <source>
        <dbReference type="ARBA" id="ARBA00022723"/>
    </source>
</evidence>
<reference evidence="10 11" key="1">
    <citation type="journal article" date="2024" name="Nat. Commun.">
        <title>Phylogenomics reveals the evolutionary origins of lichenization in chlorophyte algae.</title>
        <authorList>
            <person name="Puginier C."/>
            <person name="Libourel C."/>
            <person name="Otte J."/>
            <person name="Skaloud P."/>
            <person name="Haon M."/>
            <person name="Grisel S."/>
            <person name="Petersen M."/>
            <person name="Berrin J.G."/>
            <person name="Delaux P.M."/>
            <person name="Dal Grande F."/>
            <person name="Keller J."/>
        </authorList>
    </citation>
    <scope>NUCLEOTIDE SEQUENCE [LARGE SCALE GENOMIC DNA]</scope>
    <source>
        <strain evidence="10 11">SAG 245.80</strain>
    </source>
</reference>
<dbReference type="EMBL" id="JALJOU010000034">
    <property type="protein sequence ID" value="KAK9834031.1"/>
    <property type="molecule type" value="Genomic_DNA"/>
</dbReference>
<dbReference type="InterPro" id="IPR025121">
    <property type="entry name" value="GTPase_HflX_N"/>
</dbReference>
<dbReference type="FunFam" id="3.40.50.300:FF:000173">
    <property type="entry name" value="GTPase HflX"/>
    <property type="match status" value="1"/>
</dbReference>
<dbReference type="SUPFAM" id="SSF52540">
    <property type="entry name" value="P-loop containing nucleoside triphosphate hydrolases"/>
    <property type="match status" value="1"/>
</dbReference>
<feature type="domain" description="Hflx-type G" evidence="9">
    <location>
        <begin position="289"/>
        <end position="457"/>
    </location>
</feature>
<comment type="caution">
    <text evidence="10">The sequence shown here is derived from an EMBL/GenBank/DDBJ whole genome shotgun (WGS) entry which is preliminary data.</text>
</comment>
<evidence type="ECO:0000256" key="8">
    <source>
        <dbReference type="SAM" id="MobiDB-lite"/>
    </source>
</evidence>
<comment type="subcellular location">
    <subcellularLocation>
        <location evidence="1">Cytoplasm</location>
    </subcellularLocation>
</comment>
<dbReference type="PANTHER" id="PTHR10229">
    <property type="entry name" value="GTP-BINDING PROTEIN HFLX"/>
    <property type="match status" value="1"/>
</dbReference>
<accession>A0AAW1RJM1</accession>
<dbReference type="Pfam" id="PF13167">
    <property type="entry name" value="GTP-bdg_N"/>
    <property type="match status" value="1"/>
</dbReference>
<dbReference type="CDD" id="cd01878">
    <property type="entry name" value="HflX"/>
    <property type="match status" value="1"/>
</dbReference>
<evidence type="ECO:0000256" key="7">
    <source>
        <dbReference type="SAM" id="Coils"/>
    </source>
</evidence>
<dbReference type="InterPro" id="IPR027417">
    <property type="entry name" value="P-loop_NTPase"/>
</dbReference>
<dbReference type="HAMAP" id="MF_00900">
    <property type="entry name" value="GTPase_HflX"/>
    <property type="match status" value="1"/>
</dbReference>
<gene>
    <name evidence="10" type="ORF">WJX81_004759</name>
</gene>
<keyword evidence="5" id="KW-0460">Magnesium</keyword>
<dbReference type="InterPro" id="IPR006073">
    <property type="entry name" value="GTP-bd"/>
</dbReference>
<evidence type="ECO:0000256" key="6">
    <source>
        <dbReference type="ARBA" id="ARBA00023134"/>
    </source>
</evidence>
<feature type="compositionally biased region" description="Basic and acidic residues" evidence="8">
    <location>
        <begin position="52"/>
        <end position="61"/>
    </location>
</feature>
<evidence type="ECO:0000313" key="10">
    <source>
        <dbReference type="EMBL" id="KAK9834031.1"/>
    </source>
</evidence>
<keyword evidence="4" id="KW-0547">Nucleotide-binding</keyword>
<protein>
    <recommendedName>
        <fullName evidence="9">Hflx-type G domain-containing protein</fullName>
    </recommendedName>
</protein>
<evidence type="ECO:0000259" key="9">
    <source>
        <dbReference type="PROSITE" id="PS51705"/>
    </source>
</evidence>
<dbReference type="InterPro" id="IPR030394">
    <property type="entry name" value="G_HFLX_dom"/>
</dbReference>
<dbReference type="Pfam" id="PF16360">
    <property type="entry name" value="GTP-bdg_M"/>
    <property type="match status" value="1"/>
</dbReference>
<keyword evidence="6" id="KW-0342">GTP-binding</keyword>
<dbReference type="PRINTS" id="PR00326">
    <property type="entry name" value="GTP1OBG"/>
</dbReference>
<dbReference type="FunFam" id="3.40.50.11060:FF:000001">
    <property type="entry name" value="GTPase HflX"/>
    <property type="match status" value="1"/>
</dbReference>
<name>A0AAW1RJM1_9CHLO</name>
<evidence type="ECO:0000256" key="5">
    <source>
        <dbReference type="ARBA" id="ARBA00022842"/>
    </source>
</evidence>
<dbReference type="Proteomes" id="UP001445335">
    <property type="component" value="Unassembled WGS sequence"/>
</dbReference>
<dbReference type="NCBIfam" id="TIGR03156">
    <property type="entry name" value="GTP_HflX"/>
    <property type="match status" value="1"/>
</dbReference>
<organism evidence="10 11">
    <name type="scientific">Elliptochloris bilobata</name>
    <dbReference type="NCBI Taxonomy" id="381761"/>
    <lineage>
        <taxon>Eukaryota</taxon>
        <taxon>Viridiplantae</taxon>
        <taxon>Chlorophyta</taxon>
        <taxon>core chlorophytes</taxon>
        <taxon>Trebouxiophyceae</taxon>
        <taxon>Trebouxiophyceae incertae sedis</taxon>
        <taxon>Elliptochloris clade</taxon>
        <taxon>Elliptochloris</taxon>
    </lineage>
</organism>
<dbReference type="PANTHER" id="PTHR10229:SF0">
    <property type="entry name" value="GTP-BINDING PROTEIN 6-RELATED"/>
    <property type="match status" value="1"/>
</dbReference>
<evidence type="ECO:0000313" key="11">
    <source>
        <dbReference type="Proteomes" id="UP001445335"/>
    </source>
</evidence>
<dbReference type="Gene3D" id="3.40.50.300">
    <property type="entry name" value="P-loop containing nucleotide triphosphate hydrolases"/>
    <property type="match status" value="1"/>
</dbReference>